<protein>
    <submittedName>
        <fullName evidence="2">Predicted protein</fullName>
    </submittedName>
</protein>
<dbReference type="RefSeq" id="XP_002681225.1">
    <property type="nucleotide sequence ID" value="XM_002681179.1"/>
</dbReference>
<dbReference type="KEGG" id="ngr:NAEGRDRAFT_78510"/>
<accession>D2V4A2</accession>
<evidence type="ECO:0000259" key="1">
    <source>
        <dbReference type="Pfam" id="PF04558"/>
    </source>
</evidence>
<keyword evidence="3" id="KW-1185">Reference proteome</keyword>
<dbReference type="Pfam" id="PF04558">
    <property type="entry name" value="tRNA_synt_1c_R1"/>
    <property type="match status" value="1"/>
</dbReference>
<evidence type="ECO:0000313" key="2">
    <source>
        <dbReference type="EMBL" id="EFC48481.1"/>
    </source>
</evidence>
<dbReference type="GO" id="GO:0004812">
    <property type="term" value="F:aminoacyl-tRNA ligase activity"/>
    <property type="evidence" value="ECO:0007669"/>
    <property type="project" value="InterPro"/>
</dbReference>
<dbReference type="InterPro" id="IPR042558">
    <property type="entry name" value="Gln-tRNA-synth_Ib_RNA-bd_N_1"/>
</dbReference>
<dbReference type="GeneID" id="8862106"/>
<dbReference type="VEuPathDB" id="AmoebaDB:NAEGRDRAFT_78510"/>
<dbReference type="Gene3D" id="1.10.8.1290">
    <property type="entry name" value="Glutaminyl-tRNA synthetase, non-specific RNA binding region part 1, domain 1"/>
    <property type="match status" value="1"/>
</dbReference>
<organism evidence="3">
    <name type="scientific">Naegleria gruberi</name>
    <name type="common">Amoeba</name>
    <dbReference type="NCBI Taxonomy" id="5762"/>
    <lineage>
        <taxon>Eukaryota</taxon>
        <taxon>Discoba</taxon>
        <taxon>Heterolobosea</taxon>
        <taxon>Tetramitia</taxon>
        <taxon>Eutetramitia</taxon>
        <taxon>Vahlkampfiidae</taxon>
        <taxon>Naegleria</taxon>
    </lineage>
</organism>
<dbReference type="Proteomes" id="UP000006671">
    <property type="component" value="Unassembled WGS sequence"/>
</dbReference>
<evidence type="ECO:0000313" key="3">
    <source>
        <dbReference type="Proteomes" id="UP000006671"/>
    </source>
</evidence>
<dbReference type="EMBL" id="GG738851">
    <property type="protein sequence ID" value="EFC48481.1"/>
    <property type="molecule type" value="Genomic_DNA"/>
</dbReference>
<dbReference type="GO" id="GO:0005524">
    <property type="term" value="F:ATP binding"/>
    <property type="evidence" value="ECO:0007669"/>
    <property type="project" value="InterPro"/>
</dbReference>
<feature type="domain" description="Glutaminyl-tRNA synthetase class Ib non-specific RNA-binding" evidence="1">
    <location>
        <begin position="6"/>
        <end position="113"/>
    </location>
</feature>
<name>D2V4A2_NAEGR</name>
<reference evidence="2 3" key="1">
    <citation type="journal article" date="2010" name="Cell">
        <title>The genome of Naegleria gruberi illuminates early eukaryotic versatility.</title>
        <authorList>
            <person name="Fritz-Laylin L.K."/>
            <person name="Prochnik S.E."/>
            <person name="Ginger M.L."/>
            <person name="Dacks J.B."/>
            <person name="Carpenter M.L."/>
            <person name="Field M.C."/>
            <person name="Kuo A."/>
            <person name="Paredez A."/>
            <person name="Chapman J."/>
            <person name="Pham J."/>
            <person name="Shu S."/>
            <person name="Neupane R."/>
            <person name="Cipriano M."/>
            <person name="Mancuso J."/>
            <person name="Tu H."/>
            <person name="Salamov A."/>
            <person name="Lindquist E."/>
            <person name="Shapiro H."/>
            <person name="Lucas S."/>
            <person name="Grigoriev I.V."/>
            <person name="Cande W.Z."/>
            <person name="Fulton C."/>
            <person name="Rokhsar D.S."/>
            <person name="Dawson S.C."/>
        </authorList>
    </citation>
    <scope>NUCLEOTIDE SEQUENCE [LARGE SCALE GENOMIC DNA]</scope>
    <source>
        <strain evidence="2 3">NEG-M</strain>
    </source>
</reference>
<dbReference type="InParanoid" id="D2V4A2"/>
<gene>
    <name evidence="2" type="ORF">NAEGRDRAFT_78510</name>
</gene>
<proteinExistence type="predicted"/>
<dbReference type="GO" id="GO:0005737">
    <property type="term" value="C:cytoplasm"/>
    <property type="evidence" value="ECO:0007669"/>
    <property type="project" value="InterPro"/>
</dbReference>
<dbReference type="InterPro" id="IPR007639">
    <property type="entry name" value="Gln-tRNA-synth_Ib_RNA-bd_N"/>
</dbReference>
<dbReference type="AlphaFoldDB" id="D2V4A2"/>
<dbReference type="GO" id="GO:0006418">
    <property type="term" value="P:tRNA aminoacylation for protein translation"/>
    <property type="evidence" value="ECO:0007669"/>
    <property type="project" value="InterPro"/>
</dbReference>
<sequence length="113" mass="12624">MDQEKVMAIVGLTKKDILNLTKSKSLSAKFITLVNEVQIPLEITSPQFNYQCGPLLVKLIQSTLPETSANRKTVATYIAKGKLKNSQQVEKAIKYASTKTKFDVKEFEKECGI</sequence>